<dbReference type="PANTHER" id="PTHR13238">
    <property type="entry name" value="PROTEIN C21ORF59"/>
    <property type="match status" value="1"/>
</dbReference>
<evidence type="ECO:0000313" key="3">
    <source>
        <dbReference type="Proteomes" id="UP001159042"/>
    </source>
</evidence>
<dbReference type="AlphaFoldDB" id="A0AAV8W024"/>
<dbReference type="InterPro" id="IPR021298">
    <property type="entry name" value="CFAP298"/>
</dbReference>
<keyword evidence="3" id="KW-1185">Reference proteome</keyword>
<protein>
    <recommendedName>
        <fullName evidence="4">Transposase</fullName>
    </recommendedName>
</protein>
<gene>
    <name evidence="2" type="ORF">NQ315_006377</name>
</gene>
<dbReference type="Proteomes" id="UP001159042">
    <property type="component" value="Unassembled WGS sequence"/>
</dbReference>
<name>A0AAV8W024_9CUCU</name>
<comment type="caution">
    <text evidence="2">The sequence shown here is derived from an EMBL/GenBank/DDBJ whole genome shotgun (WGS) entry which is preliminary data.</text>
</comment>
<dbReference type="PANTHER" id="PTHR13238:SF0">
    <property type="entry name" value="CILIA- AND FLAGELLA-ASSOCIATED PROTEIN 298"/>
    <property type="match status" value="1"/>
</dbReference>
<accession>A0AAV8W024</accession>
<comment type="similarity">
    <text evidence="1">Belongs to the CFAP298 family.</text>
</comment>
<reference evidence="2 3" key="1">
    <citation type="journal article" date="2023" name="Insect Mol. Biol.">
        <title>Genome sequencing provides insights into the evolution of gene families encoding plant cell wall-degrading enzymes in longhorned beetles.</title>
        <authorList>
            <person name="Shin N.R."/>
            <person name="Okamura Y."/>
            <person name="Kirsch R."/>
            <person name="Pauchet Y."/>
        </authorList>
    </citation>
    <scope>NUCLEOTIDE SEQUENCE [LARGE SCALE GENOMIC DNA]</scope>
    <source>
        <strain evidence="2">EAD_L_NR</strain>
    </source>
</reference>
<evidence type="ECO:0000313" key="2">
    <source>
        <dbReference type="EMBL" id="KAJ8919848.1"/>
    </source>
</evidence>
<sequence length="64" mass="6894">MVIVHVKHKDESQFLVETTLAAPVQDLVTSAVAVYNGRLKIERICGEMGELAAHGTLYPPTSSA</sequence>
<proteinExistence type="inferred from homology"/>
<evidence type="ECO:0008006" key="4">
    <source>
        <dbReference type="Google" id="ProtNLM"/>
    </source>
</evidence>
<evidence type="ECO:0000256" key="1">
    <source>
        <dbReference type="ARBA" id="ARBA00009619"/>
    </source>
</evidence>
<dbReference type="GO" id="GO:0003352">
    <property type="term" value="P:regulation of cilium movement"/>
    <property type="evidence" value="ECO:0007669"/>
    <property type="project" value="InterPro"/>
</dbReference>
<dbReference type="EMBL" id="JANEYG010000016">
    <property type="protein sequence ID" value="KAJ8919848.1"/>
    <property type="molecule type" value="Genomic_DNA"/>
</dbReference>
<organism evidence="2 3">
    <name type="scientific">Exocentrus adspersus</name>
    <dbReference type="NCBI Taxonomy" id="1586481"/>
    <lineage>
        <taxon>Eukaryota</taxon>
        <taxon>Metazoa</taxon>
        <taxon>Ecdysozoa</taxon>
        <taxon>Arthropoda</taxon>
        <taxon>Hexapoda</taxon>
        <taxon>Insecta</taxon>
        <taxon>Pterygota</taxon>
        <taxon>Neoptera</taxon>
        <taxon>Endopterygota</taxon>
        <taxon>Coleoptera</taxon>
        <taxon>Polyphaga</taxon>
        <taxon>Cucujiformia</taxon>
        <taxon>Chrysomeloidea</taxon>
        <taxon>Cerambycidae</taxon>
        <taxon>Lamiinae</taxon>
        <taxon>Acanthocinini</taxon>
        <taxon>Exocentrus</taxon>
    </lineage>
</organism>